<accession>A0A0F9TRG0</accession>
<dbReference type="Pfam" id="PF08240">
    <property type="entry name" value="ADH_N"/>
    <property type="match status" value="1"/>
</dbReference>
<evidence type="ECO:0000313" key="8">
    <source>
        <dbReference type="EMBL" id="KKN43963.1"/>
    </source>
</evidence>
<dbReference type="GO" id="GO:0046872">
    <property type="term" value="F:metal ion binding"/>
    <property type="evidence" value="ECO:0007669"/>
    <property type="project" value="UniProtKB-KW"/>
</dbReference>
<comment type="similarity">
    <text evidence="2">Belongs to the zinc-containing alcohol dehydrogenase family.</text>
</comment>
<dbReference type="SUPFAM" id="SSF51735">
    <property type="entry name" value="NAD(P)-binding Rossmann-fold domains"/>
    <property type="match status" value="1"/>
</dbReference>
<dbReference type="InterPro" id="IPR036291">
    <property type="entry name" value="NAD(P)-bd_dom_sf"/>
</dbReference>
<gene>
    <name evidence="8" type="ORF">LCGC14_0697770</name>
</gene>
<dbReference type="Gene3D" id="3.90.180.10">
    <property type="entry name" value="Medium-chain alcohol dehydrogenases, catalytic domain"/>
    <property type="match status" value="1"/>
</dbReference>
<comment type="cofactor">
    <cofactor evidence="1">
        <name>Zn(2+)</name>
        <dbReference type="ChEBI" id="CHEBI:29105"/>
    </cofactor>
</comment>
<evidence type="ECO:0000256" key="4">
    <source>
        <dbReference type="ARBA" id="ARBA00022833"/>
    </source>
</evidence>
<dbReference type="InterPro" id="IPR020843">
    <property type="entry name" value="ER"/>
</dbReference>
<dbReference type="SUPFAM" id="SSF50129">
    <property type="entry name" value="GroES-like"/>
    <property type="match status" value="1"/>
</dbReference>
<keyword evidence="5" id="KW-0560">Oxidoreductase</keyword>
<dbReference type="InterPro" id="IPR013154">
    <property type="entry name" value="ADH-like_N"/>
</dbReference>
<organism evidence="8">
    <name type="scientific">marine sediment metagenome</name>
    <dbReference type="NCBI Taxonomy" id="412755"/>
    <lineage>
        <taxon>unclassified sequences</taxon>
        <taxon>metagenomes</taxon>
        <taxon>ecological metagenomes</taxon>
    </lineage>
</organism>
<reference evidence="8" key="1">
    <citation type="journal article" date="2015" name="Nature">
        <title>Complex archaea that bridge the gap between prokaryotes and eukaryotes.</title>
        <authorList>
            <person name="Spang A."/>
            <person name="Saw J.H."/>
            <person name="Jorgensen S.L."/>
            <person name="Zaremba-Niedzwiedzka K."/>
            <person name="Martijn J."/>
            <person name="Lind A.E."/>
            <person name="van Eijk R."/>
            <person name="Schleper C."/>
            <person name="Guy L."/>
            <person name="Ettema T.J."/>
        </authorList>
    </citation>
    <scope>NUCLEOTIDE SEQUENCE</scope>
</reference>
<evidence type="ECO:0000256" key="3">
    <source>
        <dbReference type="ARBA" id="ARBA00022723"/>
    </source>
</evidence>
<dbReference type="PANTHER" id="PTHR42940:SF8">
    <property type="entry name" value="VACUOLAR PROTEIN SORTING-ASSOCIATED PROTEIN 11"/>
    <property type="match status" value="1"/>
</dbReference>
<dbReference type="FunFam" id="3.40.50.720:FF:000039">
    <property type="entry name" value="Alcohol dehydrogenase AdhP"/>
    <property type="match status" value="1"/>
</dbReference>
<evidence type="ECO:0000256" key="2">
    <source>
        <dbReference type="ARBA" id="ARBA00008072"/>
    </source>
</evidence>
<keyword evidence="3" id="KW-0479">Metal-binding</keyword>
<dbReference type="SMART" id="SM00829">
    <property type="entry name" value="PKS_ER"/>
    <property type="match status" value="1"/>
</dbReference>
<dbReference type="CDD" id="cd08297">
    <property type="entry name" value="CAD3"/>
    <property type="match status" value="1"/>
</dbReference>
<dbReference type="PANTHER" id="PTHR42940">
    <property type="entry name" value="ALCOHOL DEHYDROGENASE 1-RELATED"/>
    <property type="match status" value="1"/>
</dbReference>
<evidence type="ECO:0000256" key="5">
    <source>
        <dbReference type="ARBA" id="ARBA00023002"/>
    </source>
</evidence>
<dbReference type="Pfam" id="PF00107">
    <property type="entry name" value="ADH_zinc_N"/>
    <property type="match status" value="1"/>
</dbReference>
<name>A0A0F9TRG0_9ZZZZ</name>
<proteinExistence type="inferred from homology"/>
<keyword evidence="6" id="KW-0520">NAD</keyword>
<sequence length="343" mass="36656">MRAAIVEEIGKVNILDIPKPSPGYGEALVKITTAGVCHSDMHLMLGDWIEIPMPLPLGHEGIGMVEELGQGTRTDLKKGDRVILGLGGQAGRYWCGTCEYCLAGKPMYCSELQSMFGMFSEYVSIWANALVKLPDEISDNEVPLACGGLTAYSAIKKASNFGIPAGKTVAIIGAAGGLGHYAVQIAKAFGYKVIGVDVGSDKLDLVKKLGADYAIEANEAAKFIEDKFRGVYASIVFAAKISAYELGLKILRNGGALIAVGLPAFSEGSLSITPFELLMRGLHIFGSLVGNVQDMRELVQLAAEGKVKTHIGRVANLSEINQVFQELKEGKFVGRAIINNFEK</sequence>
<keyword evidence="4" id="KW-0862">Zinc</keyword>
<comment type="caution">
    <text evidence="8">The sequence shown here is derived from an EMBL/GenBank/DDBJ whole genome shotgun (WGS) entry which is preliminary data.</text>
</comment>
<dbReference type="AlphaFoldDB" id="A0A0F9TRG0"/>
<dbReference type="InterPro" id="IPR013149">
    <property type="entry name" value="ADH-like_C"/>
</dbReference>
<dbReference type="InterPro" id="IPR011032">
    <property type="entry name" value="GroES-like_sf"/>
</dbReference>
<dbReference type="GO" id="GO:0016491">
    <property type="term" value="F:oxidoreductase activity"/>
    <property type="evidence" value="ECO:0007669"/>
    <property type="project" value="UniProtKB-KW"/>
</dbReference>
<feature type="domain" description="Enoyl reductase (ER)" evidence="7">
    <location>
        <begin position="7"/>
        <end position="338"/>
    </location>
</feature>
<evidence type="ECO:0000259" key="7">
    <source>
        <dbReference type="SMART" id="SM00829"/>
    </source>
</evidence>
<protein>
    <recommendedName>
        <fullName evidence="7">Enoyl reductase (ER) domain-containing protein</fullName>
    </recommendedName>
</protein>
<dbReference type="Gene3D" id="3.40.50.720">
    <property type="entry name" value="NAD(P)-binding Rossmann-like Domain"/>
    <property type="match status" value="1"/>
</dbReference>
<evidence type="ECO:0000256" key="1">
    <source>
        <dbReference type="ARBA" id="ARBA00001947"/>
    </source>
</evidence>
<evidence type="ECO:0000256" key="6">
    <source>
        <dbReference type="ARBA" id="ARBA00023027"/>
    </source>
</evidence>
<dbReference type="EMBL" id="LAZR01001478">
    <property type="protein sequence ID" value="KKN43963.1"/>
    <property type="molecule type" value="Genomic_DNA"/>
</dbReference>